<name>A0A858SZ01_9RHOB</name>
<sequence length="231" mass="25308">MTPAITHAEDAWQFSGTFYLWGAETSTTITTPAGSIGATLSFSDALENLDFAFMGSVEARYDRWSLITDIATTTLAFSQTTPGTNFSGLDADIRTTVLNAYALYRTYEDSGMSLDLGAGLRWFETDTTLTLLPGALAGRSAQVDNSWTDPVVAARFSYQLSDQWTVVSFLDYGGFRSNSTSWQALITAQYAITDSWSLVGGYRYLDIDHDTGTQNFSFSQSGPVFGATYRF</sequence>
<gene>
    <name evidence="3" type="ORF">G3256_03685</name>
</gene>
<dbReference type="SUPFAM" id="SSF56925">
    <property type="entry name" value="OMPA-like"/>
    <property type="match status" value="1"/>
</dbReference>
<evidence type="ECO:0000313" key="3">
    <source>
        <dbReference type="EMBL" id="QJF53092.1"/>
    </source>
</evidence>
<dbReference type="EMBL" id="CP048788">
    <property type="protein sequence ID" value="QJF53092.1"/>
    <property type="molecule type" value="Genomic_DNA"/>
</dbReference>
<keyword evidence="1" id="KW-0732">Signal</keyword>
<accession>A0A858SZ01</accession>
<dbReference type="InterPro" id="IPR011250">
    <property type="entry name" value="OMP/PagP_B-barrel"/>
</dbReference>
<dbReference type="InterPro" id="IPR027385">
    <property type="entry name" value="Beta-barrel_OMP"/>
</dbReference>
<dbReference type="Proteomes" id="UP000503308">
    <property type="component" value="Chromosome"/>
</dbReference>
<evidence type="ECO:0000256" key="1">
    <source>
        <dbReference type="ARBA" id="ARBA00022729"/>
    </source>
</evidence>
<dbReference type="Pfam" id="PF13505">
    <property type="entry name" value="OMP_b-brl"/>
    <property type="match status" value="1"/>
</dbReference>
<evidence type="ECO:0000313" key="4">
    <source>
        <dbReference type="Proteomes" id="UP000503308"/>
    </source>
</evidence>
<evidence type="ECO:0000259" key="2">
    <source>
        <dbReference type="Pfam" id="PF13505"/>
    </source>
</evidence>
<keyword evidence="4" id="KW-1185">Reference proteome</keyword>
<feature type="domain" description="Outer membrane protein beta-barrel" evidence="2">
    <location>
        <begin position="36"/>
        <end position="231"/>
    </location>
</feature>
<organism evidence="3 4">
    <name type="scientific">Roseobacter ponti</name>
    <dbReference type="NCBI Taxonomy" id="1891787"/>
    <lineage>
        <taxon>Bacteria</taxon>
        <taxon>Pseudomonadati</taxon>
        <taxon>Pseudomonadota</taxon>
        <taxon>Alphaproteobacteria</taxon>
        <taxon>Rhodobacterales</taxon>
        <taxon>Roseobacteraceae</taxon>
        <taxon>Roseobacter</taxon>
    </lineage>
</organism>
<dbReference type="AlphaFoldDB" id="A0A858SZ01"/>
<protein>
    <submittedName>
        <fullName evidence="3">Outer membrane beta-barrel protein</fullName>
    </submittedName>
</protein>
<reference evidence="3 4" key="1">
    <citation type="submission" date="2020-02" db="EMBL/GenBank/DDBJ databases">
        <title>Genome sequence of Roseobacter ponti.</title>
        <authorList>
            <person name="Hollensteiner J."/>
            <person name="Schneider D."/>
            <person name="Poehlein A."/>
            <person name="Daniel R."/>
        </authorList>
    </citation>
    <scope>NUCLEOTIDE SEQUENCE [LARGE SCALE GENOMIC DNA]</scope>
    <source>
        <strain evidence="3 4">DSM 106830</strain>
    </source>
</reference>
<proteinExistence type="predicted"/>
<dbReference type="KEGG" id="rpon:G3256_03685"/>
<dbReference type="Gene3D" id="2.40.160.20">
    <property type="match status" value="1"/>
</dbReference>